<evidence type="ECO:0000313" key="11">
    <source>
        <dbReference type="EMBL" id="MDQ0556290.1"/>
    </source>
</evidence>
<feature type="transmembrane region" description="Helical" evidence="9">
    <location>
        <begin position="199"/>
        <end position="217"/>
    </location>
</feature>
<dbReference type="PANTHER" id="PTHR33451:SF3">
    <property type="entry name" value="MALATE-2H(+)_NA(+)-LACTATE ANTIPORTER"/>
    <property type="match status" value="1"/>
</dbReference>
<evidence type="ECO:0000256" key="1">
    <source>
        <dbReference type="ARBA" id="ARBA00004651"/>
    </source>
</evidence>
<keyword evidence="3" id="KW-0050">Antiport</keyword>
<proteinExistence type="inferred from homology"/>
<dbReference type="Pfam" id="PF03553">
    <property type="entry name" value="Na_H_antiporter"/>
    <property type="match status" value="1"/>
</dbReference>
<dbReference type="InterPro" id="IPR018461">
    <property type="entry name" value="Na/H_Antiport_NhaC-like_C"/>
</dbReference>
<keyword evidence="12" id="KW-1185">Reference proteome</keyword>
<keyword evidence="4" id="KW-1003">Cell membrane</keyword>
<evidence type="ECO:0000313" key="12">
    <source>
        <dbReference type="Proteomes" id="UP001232584"/>
    </source>
</evidence>
<comment type="similarity">
    <text evidence="8">Belongs to the NhaC Na(+)/H(+) (TC 2.A.35) antiporter family.</text>
</comment>
<name>A0ABU0MZF1_9FIRM</name>
<keyword evidence="7 9" id="KW-0472">Membrane</keyword>
<feature type="domain" description="Na+/H+ antiporter NhaC-like C-terminal" evidence="10">
    <location>
        <begin position="162"/>
        <end position="456"/>
    </location>
</feature>
<accession>A0ABU0MZF1</accession>
<dbReference type="RefSeq" id="WP_307505199.1">
    <property type="nucleotide sequence ID" value="NZ_BAAACE010000021.1"/>
</dbReference>
<organism evidence="11 12">
    <name type="scientific">Paraclostridium ghonii</name>
    <dbReference type="NCBI Taxonomy" id="29358"/>
    <lineage>
        <taxon>Bacteria</taxon>
        <taxon>Bacillati</taxon>
        <taxon>Bacillota</taxon>
        <taxon>Clostridia</taxon>
        <taxon>Peptostreptococcales</taxon>
        <taxon>Peptostreptococcaceae</taxon>
        <taxon>Paraclostridium</taxon>
    </lineage>
</organism>
<keyword evidence="6 9" id="KW-1133">Transmembrane helix</keyword>
<evidence type="ECO:0000256" key="7">
    <source>
        <dbReference type="ARBA" id="ARBA00023136"/>
    </source>
</evidence>
<evidence type="ECO:0000256" key="9">
    <source>
        <dbReference type="SAM" id="Phobius"/>
    </source>
</evidence>
<evidence type="ECO:0000256" key="6">
    <source>
        <dbReference type="ARBA" id="ARBA00022989"/>
    </source>
</evidence>
<comment type="subcellular location">
    <subcellularLocation>
        <location evidence="1">Cell membrane</location>
        <topology evidence="1">Multi-pass membrane protein</topology>
    </subcellularLocation>
</comment>
<protein>
    <submittedName>
        <fullName evidence="11">NhaC family Na+:H+ antiporter</fullName>
    </submittedName>
</protein>
<feature type="transmembrane region" description="Helical" evidence="9">
    <location>
        <begin position="139"/>
        <end position="165"/>
    </location>
</feature>
<feature type="transmembrane region" description="Helical" evidence="9">
    <location>
        <begin position="12"/>
        <end position="33"/>
    </location>
</feature>
<evidence type="ECO:0000256" key="4">
    <source>
        <dbReference type="ARBA" id="ARBA00022475"/>
    </source>
</evidence>
<sequence length="482" mass="52289">MSRNVEKKKPTFRFAVLVMLAIISLTTVGMVVFKASITTMFLLSWLIVVPAAMKLGYTNAEIEEFGFSVGKDAFQSNLIILSVGVLIAAWIAAGTIPTIVYSGLTIITPKYFLLTTLIVCSLTSIATGTSWGTLGTSGIALMSIGTSMGVPAGLTAGAIISGAFFGDKISPLSDSTNLAAAVCKTDVITHIKHMMYTTVPSYIICIVLYTVIGFKYADNTIDYNQINEVMTVLKANFNIGFIALLPIIFLLILLLLQKPPIVSILASAVLGGAIAVFQEGEKIGDLLNYMLNGYSVDTGLEYADKLLNRGGMMSMAETVLLVFIVFVIAGILQKTGFLEVLLQPMIEKIGNSRTKLVGATFITSYFANAFSSSMMFTSVFVGTIMSPLYKEFKLKPENLSRIIEDTATLGGPLIPWNSNAIFCSQTLGVSPFEFIPYCFLSWITPIISFTYGVTGFSMKKYTDEELKELEELEKLKIADAVQ</sequence>
<reference evidence="11 12" key="1">
    <citation type="submission" date="2023-07" db="EMBL/GenBank/DDBJ databases">
        <title>Genomic Encyclopedia of Type Strains, Phase IV (KMG-IV): sequencing the most valuable type-strain genomes for metagenomic binning, comparative biology and taxonomic classification.</title>
        <authorList>
            <person name="Goeker M."/>
        </authorList>
    </citation>
    <scope>NUCLEOTIDE SEQUENCE [LARGE SCALE GENOMIC DNA]</scope>
    <source>
        <strain evidence="11 12">DSM 15049</strain>
    </source>
</reference>
<feature type="transmembrane region" description="Helical" evidence="9">
    <location>
        <begin position="434"/>
        <end position="453"/>
    </location>
</feature>
<evidence type="ECO:0000256" key="3">
    <source>
        <dbReference type="ARBA" id="ARBA00022449"/>
    </source>
</evidence>
<feature type="transmembrane region" description="Helical" evidence="9">
    <location>
        <begin position="237"/>
        <end position="256"/>
    </location>
</feature>
<keyword evidence="5 9" id="KW-0812">Transmembrane</keyword>
<dbReference type="EMBL" id="JAUSWG010000005">
    <property type="protein sequence ID" value="MDQ0556290.1"/>
    <property type="molecule type" value="Genomic_DNA"/>
</dbReference>
<gene>
    <name evidence="11" type="ORF">QOZ92_001404</name>
</gene>
<dbReference type="PANTHER" id="PTHR33451">
    <property type="entry name" value="MALATE-2H(+)/NA(+)-LACTATE ANTIPORTER"/>
    <property type="match status" value="1"/>
</dbReference>
<dbReference type="InterPro" id="IPR004770">
    <property type="entry name" value="Na/H_antiport_NhaC"/>
</dbReference>
<evidence type="ECO:0000259" key="10">
    <source>
        <dbReference type="Pfam" id="PF03553"/>
    </source>
</evidence>
<feature type="transmembrane region" description="Helical" evidence="9">
    <location>
        <begin position="363"/>
        <end position="389"/>
    </location>
</feature>
<feature type="transmembrane region" description="Helical" evidence="9">
    <location>
        <begin position="319"/>
        <end position="342"/>
    </location>
</feature>
<feature type="transmembrane region" description="Helical" evidence="9">
    <location>
        <begin position="40"/>
        <end position="58"/>
    </location>
</feature>
<keyword evidence="2" id="KW-0813">Transport</keyword>
<dbReference type="InterPro" id="IPR052180">
    <property type="entry name" value="NhaC_Na-H+_Antiporter"/>
</dbReference>
<evidence type="ECO:0000256" key="5">
    <source>
        <dbReference type="ARBA" id="ARBA00022692"/>
    </source>
</evidence>
<evidence type="ECO:0000256" key="2">
    <source>
        <dbReference type="ARBA" id="ARBA00022448"/>
    </source>
</evidence>
<dbReference type="Proteomes" id="UP001232584">
    <property type="component" value="Unassembled WGS sequence"/>
</dbReference>
<comment type="caution">
    <text evidence="11">The sequence shown here is derived from an EMBL/GenBank/DDBJ whole genome shotgun (WGS) entry which is preliminary data.</text>
</comment>
<feature type="transmembrane region" description="Helical" evidence="9">
    <location>
        <begin position="78"/>
        <end position="104"/>
    </location>
</feature>
<dbReference type="NCBIfam" id="TIGR00931">
    <property type="entry name" value="antiport_nhaC"/>
    <property type="match status" value="1"/>
</dbReference>
<feature type="transmembrane region" description="Helical" evidence="9">
    <location>
        <begin position="111"/>
        <end position="133"/>
    </location>
</feature>
<evidence type="ECO:0000256" key="8">
    <source>
        <dbReference type="ARBA" id="ARBA00038435"/>
    </source>
</evidence>